<dbReference type="Proteomes" id="UP001519887">
    <property type="component" value="Unassembled WGS sequence"/>
</dbReference>
<evidence type="ECO:0000256" key="3">
    <source>
        <dbReference type="ARBA" id="ARBA00023136"/>
    </source>
</evidence>
<proteinExistence type="predicted"/>
<evidence type="ECO:0000256" key="2">
    <source>
        <dbReference type="ARBA" id="ARBA00022729"/>
    </source>
</evidence>
<evidence type="ECO:0000256" key="4">
    <source>
        <dbReference type="ARBA" id="ARBA00023139"/>
    </source>
</evidence>
<keyword evidence="7" id="KW-1185">Reference proteome</keyword>
<reference evidence="6 7" key="1">
    <citation type="submission" date="2021-07" db="EMBL/GenBank/DDBJ databases">
        <title>Paenibacillus radiodurans sp. nov., isolated from the southeastern edge of Tengger Desert.</title>
        <authorList>
            <person name="Zhang G."/>
        </authorList>
    </citation>
    <scope>NUCLEOTIDE SEQUENCE [LARGE SCALE GENOMIC DNA]</scope>
    <source>
        <strain evidence="6 7">CCM 7311</strain>
    </source>
</reference>
<dbReference type="SUPFAM" id="SSF53850">
    <property type="entry name" value="Periplasmic binding protein-like II"/>
    <property type="match status" value="1"/>
</dbReference>
<name>A0ABS7CCQ7_9BACL</name>
<gene>
    <name evidence="6" type="ORF">K0U00_32080</name>
</gene>
<comment type="caution">
    <text evidence="6">The sequence shown here is derived from an EMBL/GenBank/DDBJ whole genome shotgun (WGS) entry which is preliminary data.</text>
</comment>
<keyword evidence="2" id="KW-0732">Signal</keyword>
<dbReference type="PANTHER" id="PTHR43649:SF33">
    <property type="entry name" value="POLYGALACTURONAN_RHAMNOGALACTURONAN-BINDING PROTEIN YTCQ"/>
    <property type="match status" value="1"/>
</dbReference>
<evidence type="ECO:0000313" key="7">
    <source>
        <dbReference type="Proteomes" id="UP001519887"/>
    </source>
</evidence>
<accession>A0ABS7CCQ7</accession>
<keyword evidence="3" id="KW-0472">Membrane</keyword>
<dbReference type="PANTHER" id="PTHR43649">
    <property type="entry name" value="ARABINOSE-BINDING PROTEIN-RELATED"/>
    <property type="match status" value="1"/>
</dbReference>
<keyword evidence="4" id="KW-0564">Palmitate</keyword>
<evidence type="ECO:0000256" key="5">
    <source>
        <dbReference type="ARBA" id="ARBA00023288"/>
    </source>
</evidence>
<sequence length="479" mass="54396">SGKEEPVKIKIMANHEQANLSATDKKWVEQVQKDLNVELEFDIPPVTGYQERVQLMLASGDYPDLVYFPATNDQSFLNAVRDGLIVPVNDYIKNEESLMKYTYDVSWNALKVQQDEKIYGIPRTTVIRNDAFWVRKDWLKNIGFAIPDNSEITIDQFTEILTKFTKNDPDGNGKDDTYGYAAFADPNKVLQPILTSQFGELGWQKSEGGDFEYMDAMFDRSSDAYKNSLAYTAQLSKDGLLDPDSAVNNSTTSRERFIRGITGVMSGFAGHYGWHADELKKINPDADITYLFVKNEKDDKVEGVGYGVGLWGFWGLTKNAKNPQKVVDVLNYYLKDDVYPTMLIGYEGLDYTKQDGKMTAVEDKELAPVRLNTMRRAGDTEIYFSLTTPQDIIDMSTPWLNKSVESVVLSKNLDFTPEAAKKPDYMDYKKVWDQTIMKIVLGQTPVDEFDKLLAGWYDNGGEEYVKEMNEFIKSTDSGQ</sequence>
<dbReference type="InterPro" id="IPR006059">
    <property type="entry name" value="SBP"/>
</dbReference>
<evidence type="ECO:0000313" key="6">
    <source>
        <dbReference type="EMBL" id="MBW7458693.1"/>
    </source>
</evidence>
<protein>
    <submittedName>
        <fullName evidence="6">Extracellular solute-binding protein</fullName>
    </submittedName>
</protein>
<dbReference type="Pfam" id="PF13416">
    <property type="entry name" value="SBP_bac_8"/>
    <property type="match status" value="1"/>
</dbReference>
<evidence type="ECO:0000256" key="1">
    <source>
        <dbReference type="ARBA" id="ARBA00022475"/>
    </source>
</evidence>
<dbReference type="EMBL" id="JAHZIK010001304">
    <property type="protein sequence ID" value="MBW7458693.1"/>
    <property type="molecule type" value="Genomic_DNA"/>
</dbReference>
<organism evidence="6 7">
    <name type="scientific">Paenibacillus sepulcri</name>
    <dbReference type="NCBI Taxonomy" id="359917"/>
    <lineage>
        <taxon>Bacteria</taxon>
        <taxon>Bacillati</taxon>
        <taxon>Bacillota</taxon>
        <taxon>Bacilli</taxon>
        <taxon>Bacillales</taxon>
        <taxon>Paenibacillaceae</taxon>
        <taxon>Paenibacillus</taxon>
    </lineage>
</organism>
<dbReference type="Gene3D" id="3.40.190.10">
    <property type="entry name" value="Periplasmic binding protein-like II"/>
    <property type="match status" value="2"/>
</dbReference>
<dbReference type="InterPro" id="IPR050490">
    <property type="entry name" value="Bact_solute-bd_prot1"/>
</dbReference>
<keyword evidence="1" id="KW-1003">Cell membrane</keyword>
<feature type="non-terminal residue" evidence="6">
    <location>
        <position position="1"/>
    </location>
</feature>
<keyword evidence="5" id="KW-0449">Lipoprotein</keyword>